<dbReference type="RefSeq" id="XP_007684031.1">
    <property type="nucleotide sequence ID" value="XM_007685841.1"/>
</dbReference>
<dbReference type="KEGG" id="bor:COCMIDRAFT_84515"/>
<sequence length="99" mass="10771">YWLVCDGRLCSPGSPGRGFCIPRRRCRPNTSPVHPLAILVRMPVISLANMDVFVLAVSCEPISRCGDISVQSSKLVEQIHDQTIVMSFPTLGVVPHPSG</sequence>
<protein>
    <submittedName>
        <fullName evidence="1">Uncharacterized protein</fullName>
    </submittedName>
</protein>
<accession>W6ZHQ9</accession>
<evidence type="ECO:0000313" key="1">
    <source>
        <dbReference type="EMBL" id="EUC49525.1"/>
    </source>
</evidence>
<dbReference type="EMBL" id="KI963931">
    <property type="protein sequence ID" value="EUC49525.1"/>
    <property type="molecule type" value="Genomic_DNA"/>
</dbReference>
<proteinExistence type="predicted"/>
<gene>
    <name evidence="1" type="ORF">COCMIDRAFT_84515</name>
</gene>
<keyword evidence="2" id="KW-1185">Reference proteome</keyword>
<evidence type="ECO:0000313" key="2">
    <source>
        <dbReference type="Proteomes" id="UP000054032"/>
    </source>
</evidence>
<feature type="non-terminal residue" evidence="1">
    <location>
        <position position="1"/>
    </location>
</feature>
<organism evidence="1 2">
    <name type="scientific">Bipolaris oryzae ATCC 44560</name>
    <dbReference type="NCBI Taxonomy" id="930090"/>
    <lineage>
        <taxon>Eukaryota</taxon>
        <taxon>Fungi</taxon>
        <taxon>Dikarya</taxon>
        <taxon>Ascomycota</taxon>
        <taxon>Pezizomycotina</taxon>
        <taxon>Dothideomycetes</taxon>
        <taxon>Pleosporomycetidae</taxon>
        <taxon>Pleosporales</taxon>
        <taxon>Pleosporineae</taxon>
        <taxon>Pleosporaceae</taxon>
        <taxon>Bipolaris</taxon>
    </lineage>
</organism>
<reference evidence="1 2" key="1">
    <citation type="journal article" date="2013" name="PLoS Genet.">
        <title>Comparative genome structure, secondary metabolite, and effector coding capacity across Cochliobolus pathogens.</title>
        <authorList>
            <person name="Condon B.J."/>
            <person name="Leng Y."/>
            <person name="Wu D."/>
            <person name="Bushley K.E."/>
            <person name="Ohm R.A."/>
            <person name="Otillar R."/>
            <person name="Martin J."/>
            <person name="Schackwitz W."/>
            <person name="Grimwood J."/>
            <person name="MohdZainudin N."/>
            <person name="Xue C."/>
            <person name="Wang R."/>
            <person name="Manning V.A."/>
            <person name="Dhillon B."/>
            <person name="Tu Z.J."/>
            <person name="Steffenson B.J."/>
            <person name="Salamov A."/>
            <person name="Sun H."/>
            <person name="Lowry S."/>
            <person name="LaButti K."/>
            <person name="Han J."/>
            <person name="Copeland A."/>
            <person name="Lindquist E."/>
            <person name="Barry K."/>
            <person name="Schmutz J."/>
            <person name="Baker S.E."/>
            <person name="Ciuffetti L.M."/>
            <person name="Grigoriev I.V."/>
            <person name="Zhong S."/>
            <person name="Turgeon B.G."/>
        </authorList>
    </citation>
    <scope>NUCLEOTIDE SEQUENCE [LARGE SCALE GENOMIC DNA]</scope>
    <source>
        <strain evidence="1 2">ATCC 44560</strain>
    </source>
</reference>
<dbReference type="GeneID" id="19126479"/>
<dbReference type="Proteomes" id="UP000054032">
    <property type="component" value="Unassembled WGS sequence"/>
</dbReference>
<name>W6ZHQ9_COCMI</name>
<dbReference type="HOGENOM" id="CLU_2326263_0_0_1"/>
<dbReference type="AlphaFoldDB" id="W6ZHQ9"/>